<dbReference type="Pfam" id="PF22936">
    <property type="entry name" value="Pol_BBD"/>
    <property type="match status" value="1"/>
</dbReference>
<feature type="region of interest" description="Disordered" evidence="1">
    <location>
        <begin position="80"/>
        <end position="124"/>
    </location>
</feature>
<reference evidence="3 4" key="1">
    <citation type="submission" date="2020-09" db="EMBL/GenBank/DDBJ databases">
        <title>De no assembly of potato wild relative species, Solanum commersonii.</title>
        <authorList>
            <person name="Cho K."/>
        </authorList>
    </citation>
    <scope>NUCLEOTIDE SEQUENCE [LARGE SCALE GENOMIC DNA]</scope>
    <source>
        <strain evidence="3">LZ3.2</strain>
        <tissue evidence="3">Leaf</tissue>
    </source>
</reference>
<dbReference type="OrthoDB" id="1927598at2759"/>
<evidence type="ECO:0000256" key="1">
    <source>
        <dbReference type="SAM" id="MobiDB-lite"/>
    </source>
</evidence>
<gene>
    <name evidence="3" type="ORF">H5410_036416</name>
</gene>
<keyword evidence="4" id="KW-1185">Reference proteome</keyword>
<evidence type="ECO:0000313" key="3">
    <source>
        <dbReference type="EMBL" id="KAG5595184.1"/>
    </source>
</evidence>
<dbReference type="Proteomes" id="UP000824120">
    <property type="component" value="Chromosome 7"/>
</dbReference>
<proteinExistence type="predicted"/>
<sequence>MVSTNGSHSWLSRFWDIIDKGYKKPVNEKILSSTEKEILLKTRKKDQHALTLIHQCLDKGMFEKASFKGFESGKSYKGNRQWQDRVGRGGHGRGRSYTNNFNNEDKSHQSFKGRGRSQRGDEDESTLLLTLKEEDRDDCSSWYLDYGGRNHMCGHKDKFVEIKKTKKGIVSSRDTSKIQIEGIVQVTLIGEAGAPKRHPGFAAVGID</sequence>
<evidence type="ECO:0000313" key="4">
    <source>
        <dbReference type="Proteomes" id="UP000824120"/>
    </source>
</evidence>
<dbReference type="EMBL" id="JACXVP010000007">
    <property type="protein sequence ID" value="KAG5595184.1"/>
    <property type="molecule type" value="Genomic_DNA"/>
</dbReference>
<evidence type="ECO:0000259" key="2">
    <source>
        <dbReference type="Pfam" id="PF22936"/>
    </source>
</evidence>
<comment type="caution">
    <text evidence="3">The sequence shown here is derived from an EMBL/GenBank/DDBJ whole genome shotgun (WGS) entry which is preliminary data.</text>
</comment>
<feature type="non-terminal residue" evidence="3">
    <location>
        <position position="1"/>
    </location>
</feature>
<name>A0A9J5Y6G1_SOLCO</name>
<feature type="domain" description="Retrovirus-related Pol polyprotein from transposon TNT 1-94-like beta-barrel" evidence="2">
    <location>
        <begin position="142"/>
        <end position="188"/>
    </location>
</feature>
<dbReference type="InterPro" id="IPR054722">
    <property type="entry name" value="PolX-like_BBD"/>
</dbReference>
<dbReference type="AlphaFoldDB" id="A0A9J5Y6G1"/>
<protein>
    <recommendedName>
        <fullName evidence="2">Retrovirus-related Pol polyprotein from transposon TNT 1-94-like beta-barrel domain-containing protein</fullName>
    </recommendedName>
</protein>
<accession>A0A9J5Y6G1</accession>
<organism evidence="3 4">
    <name type="scientific">Solanum commersonii</name>
    <name type="common">Commerson's wild potato</name>
    <name type="synonym">Commerson's nightshade</name>
    <dbReference type="NCBI Taxonomy" id="4109"/>
    <lineage>
        <taxon>Eukaryota</taxon>
        <taxon>Viridiplantae</taxon>
        <taxon>Streptophyta</taxon>
        <taxon>Embryophyta</taxon>
        <taxon>Tracheophyta</taxon>
        <taxon>Spermatophyta</taxon>
        <taxon>Magnoliopsida</taxon>
        <taxon>eudicotyledons</taxon>
        <taxon>Gunneridae</taxon>
        <taxon>Pentapetalae</taxon>
        <taxon>asterids</taxon>
        <taxon>lamiids</taxon>
        <taxon>Solanales</taxon>
        <taxon>Solanaceae</taxon>
        <taxon>Solanoideae</taxon>
        <taxon>Solaneae</taxon>
        <taxon>Solanum</taxon>
    </lineage>
</organism>